<sequence>MTSSPSIAARILDWLRGGYPEGVPSGDYIALLGILHRRLTTAEVQALAGDLAAEAADSPPLTAEDVRALIEDRIHEDADDESVARVSARLAAGGWPLAPLRDGDSLPPAPRQP</sequence>
<proteinExistence type="predicted"/>
<protein>
    <submittedName>
        <fullName evidence="1">DUF3349 domain-containing protein</fullName>
    </submittedName>
</protein>
<dbReference type="Proteomes" id="UP000886632">
    <property type="component" value="Unassembled WGS sequence"/>
</dbReference>
<dbReference type="Gene3D" id="6.10.140.2080">
    <property type="match status" value="1"/>
</dbReference>
<evidence type="ECO:0000313" key="2">
    <source>
        <dbReference type="EMBL" id="MBL0005463.1"/>
    </source>
</evidence>
<gene>
    <name evidence="1" type="ORF">IPF40_02495</name>
    <name evidence="2" type="ORF">IPP00_16345</name>
</gene>
<dbReference type="Proteomes" id="UP000718281">
    <property type="component" value="Unassembled WGS sequence"/>
</dbReference>
<dbReference type="AlphaFoldDB" id="A0A934X2T2"/>
<accession>A0A934X2T2</accession>
<reference evidence="1 3" key="1">
    <citation type="submission" date="2020-10" db="EMBL/GenBank/DDBJ databases">
        <title>Connecting structure to function with the recovery of over 1000 high-quality activated sludge metagenome-assembled genomes encoding full-length rRNA genes using long-read sequencing.</title>
        <authorList>
            <person name="Singleton C.M."/>
            <person name="Petriglieri F."/>
            <person name="Kristensen J.M."/>
            <person name="Kirkegaard R.H."/>
            <person name="Michaelsen T.Y."/>
            <person name="Andersen M.H."/>
            <person name="Karst S.M."/>
            <person name="Dueholm M.S."/>
            <person name="Nielsen P.H."/>
            <person name="Albertsen M."/>
        </authorList>
    </citation>
    <scope>NUCLEOTIDE SEQUENCE [LARGE SCALE GENOMIC DNA]</scope>
    <source>
        <strain evidence="1">AalE_18-Q3-R2-46_BAT3C.188</strain>
        <strain evidence="2">Ribe_18-Q3-R11-54_MAXAC.001</strain>
    </source>
</reference>
<dbReference type="InterPro" id="IPR021784">
    <property type="entry name" value="DUF3349"/>
</dbReference>
<dbReference type="EMBL" id="JADIXZ010000001">
    <property type="protein sequence ID" value="MBK6299956.1"/>
    <property type="molecule type" value="Genomic_DNA"/>
</dbReference>
<evidence type="ECO:0000313" key="1">
    <source>
        <dbReference type="EMBL" id="MBK6299956.1"/>
    </source>
</evidence>
<dbReference type="Pfam" id="PF11829">
    <property type="entry name" value="DUF3349"/>
    <property type="match status" value="1"/>
</dbReference>
<dbReference type="Gene3D" id="1.10.10.2390">
    <property type="match status" value="1"/>
</dbReference>
<comment type="caution">
    <text evidence="1">The sequence shown here is derived from an EMBL/GenBank/DDBJ whole genome shotgun (WGS) entry which is preliminary data.</text>
</comment>
<dbReference type="EMBL" id="JADKGK010000027">
    <property type="protein sequence ID" value="MBL0005463.1"/>
    <property type="molecule type" value="Genomic_DNA"/>
</dbReference>
<name>A0A934X2T2_9MICO</name>
<organism evidence="1 3">
    <name type="scientific">Candidatus Phosphoribacter hodrii</name>
    <dbReference type="NCBI Taxonomy" id="2953743"/>
    <lineage>
        <taxon>Bacteria</taxon>
        <taxon>Bacillati</taxon>
        <taxon>Actinomycetota</taxon>
        <taxon>Actinomycetes</taxon>
        <taxon>Micrococcales</taxon>
        <taxon>Dermatophilaceae</taxon>
        <taxon>Candidatus Phosphoribacter</taxon>
    </lineage>
</organism>
<evidence type="ECO:0000313" key="3">
    <source>
        <dbReference type="Proteomes" id="UP000718281"/>
    </source>
</evidence>